<dbReference type="EMBL" id="CAJVPZ010096547">
    <property type="protein sequence ID" value="CAG8818888.1"/>
    <property type="molecule type" value="Genomic_DNA"/>
</dbReference>
<organism evidence="1 2">
    <name type="scientific">Racocetra fulgida</name>
    <dbReference type="NCBI Taxonomy" id="60492"/>
    <lineage>
        <taxon>Eukaryota</taxon>
        <taxon>Fungi</taxon>
        <taxon>Fungi incertae sedis</taxon>
        <taxon>Mucoromycota</taxon>
        <taxon>Glomeromycotina</taxon>
        <taxon>Glomeromycetes</taxon>
        <taxon>Diversisporales</taxon>
        <taxon>Gigasporaceae</taxon>
        <taxon>Racocetra</taxon>
    </lineage>
</organism>
<dbReference type="OrthoDB" id="2485245at2759"/>
<protein>
    <submittedName>
        <fullName evidence="1">7593_t:CDS:1</fullName>
    </submittedName>
</protein>
<gene>
    <name evidence="1" type="ORF">RFULGI_LOCUS19468</name>
</gene>
<keyword evidence="2" id="KW-1185">Reference proteome</keyword>
<comment type="caution">
    <text evidence="1">The sequence shown here is derived from an EMBL/GenBank/DDBJ whole genome shotgun (WGS) entry which is preliminary data.</text>
</comment>
<sequence length="65" mass="7475">ELNNLKDFTFNISLNDNGFALRADKFKDLYAEGLLIITNILKKQELIRQNKIKRNKEPVDPTLGA</sequence>
<evidence type="ECO:0000313" key="1">
    <source>
        <dbReference type="EMBL" id="CAG8818888.1"/>
    </source>
</evidence>
<feature type="non-terminal residue" evidence="1">
    <location>
        <position position="1"/>
    </location>
</feature>
<name>A0A9N9KD07_9GLOM</name>
<evidence type="ECO:0000313" key="2">
    <source>
        <dbReference type="Proteomes" id="UP000789396"/>
    </source>
</evidence>
<accession>A0A9N9KD07</accession>
<dbReference type="Proteomes" id="UP000789396">
    <property type="component" value="Unassembled WGS sequence"/>
</dbReference>
<dbReference type="AlphaFoldDB" id="A0A9N9KD07"/>
<proteinExistence type="predicted"/>
<feature type="non-terminal residue" evidence="1">
    <location>
        <position position="65"/>
    </location>
</feature>
<reference evidence="1" key="1">
    <citation type="submission" date="2021-06" db="EMBL/GenBank/DDBJ databases">
        <authorList>
            <person name="Kallberg Y."/>
            <person name="Tangrot J."/>
            <person name="Rosling A."/>
        </authorList>
    </citation>
    <scope>NUCLEOTIDE SEQUENCE</scope>
    <source>
        <strain evidence="1">IN212</strain>
    </source>
</reference>